<dbReference type="InterPro" id="IPR003593">
    <property type="entry name" value="AAA+_ATPase"/>
</dbReference>
<dbReference type="PANTHER" id="PTHR42759">
    <property type="entry name" value="MOXR FAMILY PROTEIN"/>
    <property type="match status" value="1"/>
</dbReference>
<dbReference type="RefSeq" id="WP_307249071.1">
    <property type="nucleotide sequence ID" value="NZ_JAUSQZ010000001.1"/>
</dbReference>
<dbReference type="InterPro" id="IPR050764">
    <property type="entry name" value="CbbQ/NirQ/NorQ/GpvN"/>
</dbReference>
<organism evidence="2 3">
    <name type="scientific">Kineosporia succinea</name>
    <dbReference type="NCBI Taxonomy" id="84632"/>
    <lineage>
        <taxon>Bacteria</taxon>
        <taxon>Bacillati</taxon>
        <taxon>Actinomycetota</taxon>
        <taxon>Actinomycetes</taxon>
        <taxon>Kineosporiales</taxon>
        <taxon>Kineosporiaceae</taxon>
        <taxon>Kineosporia</taxon>
    </lineage>
</organism>
<feature type="domain" description="AAA+ ATPase" evidence="1">
    <location>
        <begin position="38"/>
        <end position="212"/>
    </location>
</feature>
<evidence type="ECO:0000313" key="3">
    <source>
        <dbReference type="Proteomes" id="UP001235712"/>
    </source>
</evidence>
<dbReference type="Proteomes" id="UP001235712">
    <property type="component" value="Unassembled WGS sequence"/>
</dbReference>
<reference evidence="2 3" key="1">
    <citation type="submission" date="2023-07" db="EMBL/GenBank/DDBJ databases">
        <title>Sequencing the genomes of 1000 actinobacteria strains.</title>
        <authorList>
            <person name="Klenk H.-P."/>
        </authorList>
    </citation>
    <scope>NUCLEOTIDE SEQUENCE [LARGE SCALE GENOMIC DNA]</scope>
    <source>
        <strain evidence="2 3">DSM 44388</strain>
    </source>
</reference>
<dbReference type="EMBL" id="JAUSQZ010000001">
    <property type="protein sequence ID" value="MDP9830161.1"/>
    <property type="molecule type" value="Genomic_DNA"/>
</dbReference>
<dbReference type="Pfam" id="PF07728">
    <property type="entry name" value="AAA_5"/>
    <property type="match status" value="1"/>
</dbReference>
<evidence type="ECO:0000259" key="1">
    <source>
        <dbReference type="SMART" id="SM00382"/>
    </source>
</evidence>
<dbReference type="InterPro" id="IPR011704">
    <property type="entry name" value="ATPase_dyneun-rel_AAA"/>
</dbReference>
<name>A0ABT9PCD5_9ACTN</name>
<comment type="caution">
    <text evidence="2">The sequence shown here is derived from an EMBL/GenBank/DDBJ whole genome shotgun (WGS) entry which is preliminary data.</text>
</comment>
<evidence type="ECO:0000313" key="2">
    <source>
        <dbReference type="EMBL" id="MDP9830161.1"/>
    </source>
</evidence>
<dbReference type="SUPFAM" id="SSF52540">
    <property type="entry name" value="P-loop containing nucleoside triphosphate hydrolases"/>
    <property type="match status" value="1"/>
</dbReference>
<dbReference type="Gene3D" id="3.40.50.300">
    <property type="entry name" value="P-loop containing nucleotide triphosphate hydrolases"/>
    <property type="match status" value="1"/>
</dbReference>
<sequence length="292" mass="32176">MSFPNALFPAPEVVAANSQGYVFRQKQVALAVNIALATKRPLLVTGLPGSGKSSLAKAVADVLGWGYISHVFTSRTRVEDLIVDVDLVRRLNDAQSSRKIGGEADYQIPGALWWAVSPSSAAARKLAVRPPGLRDDNERDVVVLLDEIDKAEPDLPNDLLIPLDHLELTIASVGRVRPEHHQVLVVITSNGEREMPPAFVRRCVVLDIKEQDEEFLVEVARSHLGERDDDLYLNVAKELTTAQNSAEAANRRMPSTAEFLDTVRACIRFDQQPGSDLWEAIAQTTLVKTDNR</sequence>
<dbReference type="InterPro" id="IPR027417">
    <property type="entry name" value="P-loop_NTPase"/>
</dbReference>
<keyword evidence="3" id="KW-1185">Reference proteome</keyword>
<gene>
    <name evidence="2" type="ORF">J2S57_005910</name>
</gene>
<dbReference type="SMART" id="SM00382">
    <property type="entry name" value="AAA"/>
    <property type="match status" value="1"/>
</dbReference>
<protein>
    <submittedName>
        <fullName evidence="2">MoxR-like ATPase</fullName>
    </submittedName>
</protein>
<dbReference type="PANTHER" id="PTHR42759:SF1">
    <property type="entry name" value="MAGNESIUM-CHELATASE SUBUNIT CHLD"/>
    <property type="match status" value="1"/>
</dbReference>
<proteinExistence type="predicted"/>
<accession>A0ABT9PCD5</accession>